<dbReference type="Pfam" id="PF11104">
    <property type="entry name" value="PilM_2"/>
    <property type="match status" value="1"/>
</dbReference>
<dbReference type="Gene3D" id="3.30.420.40">
    <property type="match status" value="1"/>
</dbReference>
<proteinExistence type="predicted"/>
<feature type="coiled-coil region" evidence="1">
    <location>
        <begin position="346"/>
        <end position="373"/>
    </location>
</feature>
<dbReference type="InterPro" id="IPR043129">
    <property type="entry name" value="ATPase_NBD"/>
</dbReference>
<evidence type="ECO:0000256" key="1">
    <source>
        <dbReference type="SAM" id="Coils"/>
    </source>
</evidence>
<comment type="caution">
    <text evidence="4">The sequence shown here is derived from an EMBL/GenBank/DDBJ whole genome shotgun (WGS) entry which is preliminary data.</text>
</comment>
<sequence length="510" mass="55761">MTLDQTGARYAMMMKRNPGEIERSGYLPLPQGTFNEDQITNPQQLGDLLSEWVKSEKLKGSSVHISIPSSHIIIRRLTIPSVSDKEVAQLLALEIETTLHLPFEDPVYDYVTIEKDESSTHTLVFAASKKLIQSYVDLMGICGLKVKGVEISATALARAIASAREETLKETMLIHLNSANLEINMFHDGYPVFVRSIHLFEETVAEEGVISPGQLSEIMSEISRMLNFYQFSIHDGNSKIKQAIIVGSEAGSSQLLAELAQTQSEISAGIAEFEDVNANKSALGSDIGRVAMGLALQRGSRQRINLMPGTDKDAKSLPVILSVLAIAWVIGLAAAGYTYMDNKSVLSNKEDQIKRLDERLLLLENGLMAINQQDGQAARTNPLEVIEKVREHRRDAIAAMKELNDIIPAGGQLVSIQYNGAEQITLTVVLPDIESASRYLFDLRRTTFADNAQLQNLSEETPAVLRSPESEEELPEGAPGVTVSAGISKQVASYSVQFKKAEVGNDGIAP</sequence>
<evidence type="ECO:0000313" key="4">
    <source>
        <dbReference type="EMBL" id="RED61701.1"/>
    </source>
</evidence>
<dbReference type="InterPro" id="IPR050696">
    <property type="entry name" value="FtsA/MreB"/>
</dbReference>
<gene>
    <name evidence="4" type="ORF">DFP95_105130</name>
</gene>
<dbReference type="SUPFAM" id="SSF53067">
    <property type="entry name" value="Actin-like ATPase domain"/>
    <property type="match status" value="1"/>
</dbReference>
<keyword evidence="3" id="KW-0472">Membrane</keyword>
<evidence type="ECO:0000256" key="3">
    <source>
        <dbReference type="SAM" id="Phobius"/>
    </source>
</evidence>
<dbReference type="Proteomes" id="UP000256869">
    <property type="component" value="Unassembled WGS sequence"/>
</dbReference>
<dbReference type="InterPro" id="IPR005883">
    <property type="entry name" value="PilM"/>
</dbReference>
<feature type="transmembrane region" description="Helical" evidence="3">
    <location>
        <begin position="317"/>
        <end position="339"/>
    </location>
</feature>
<evidence type="ECO:0000256" key="2">
    <source>
        <dbReference type="SAM" id="MobiDB-lite"/>
    </source>
</evidence>
<organism evidence="4 5">
    <name type="scientific">Cohnella lupini</name>
    <dbReference type="NCBI Taxonomy" id="1294267"/>
    <lineage>
        <taxon>Bacteria</taxon>
        <taxon>Bacillati</taxon>
        <taxon>Bacillota</taxon>
        <taxon>Bacilli</taxon>
        <taxon>Bacillales</taxon>
        <taxon>Paenibacillaceae</taxon>
        <taxon>Cohnella</taxon>
    </lineage>
</organism>
<protein>
    <submittedName>
        <fullName evidence="4">Type IV pilus assembly protein PilM</fullName>
    </submittedName>
</protein>
<reference evidence="4 5" key="1">
    <citation type="submission" date="2018-07" db="EMBL/GenBank/DDBJ databases">
        <title>Genomic Encyclopedia of Type Strains, Phase III (KMG-III): the genomes of soil and plant-associated and newly described type strains.</title>
        <authorList>
            <person name="Whitman W."/>
        </authorList>
    </citation>
    <scope>NUCLEOTIDE SEQUENCE [LARGE SCALE GENOMIC DNA]</scope>
    <source>
        <strain evidence="4 5">CECT 8236</strain>
    </source>
</reference>
<feature type="region of interest" description="Disordered" evidence="2">
    <location>
        <begin position="459"/>
        <end position="482"/>
    </location>
</feature>
<dbReference type="AlphaFoldDB" id="A0A3D9IJ32"/>
<keyword evidence="1" id="KW-0175">Coiled coil</keyword>
<dbReference type="EMBL" id="QRDY01000005">
    <property type="protein sequence ID" value="RED61701.1"/>
    <property type="molecule type" value="Genomic_DNA"/>
</dbReference>
<dbReference type="PANTHER" id="PTHR32432">
    <property type="entry name" value="CELL DIVISION PROTEIN FTSA-RELATED"/>
    <property type="match status" value="1"/>
</dbReference>
<accession>A0A3D9IJ32</accession>
<keyword evidence="3" id="KW-0812">Transmembrane</keyword>
<dbReference type="PANTHER" id="PTHR32432:SF3">
    <property type="entry name" value="ETHANOLAMINE UTILIZATION PROTEIN EUTJ"/>
    <property type="match status" value="1"/>
</dbReference>
<name>A0A3D9IJ32_9BACL</name>
<evidence type="ECO:0000313" key="5">
    <source>
        <dbReference type="Proteomes" id="UP000256869"/>
    </source>
</evidence>
<keyword evidence="5" id="KW-1185">Reference proteome</keyword>
<keyword evidence="3" id="KW-1133">Transmembrane helix</keyword>